<dbReference type="RefSeq" id="WP_068374305.1">
    <property type="nucleotide sequence ID" value="NZ_LBNE01000013.1"/>
</dbReference>
<dbReference type="EMBL" id="LBNE01000013">
    <property type="protein sequence ID" value="KKO70632.1"/>
    <property type="molecule type" value="Genomic_DNA"/>
</dbReference>
<proteinExistence type="predicted"/>
<feature type="domain" description="THIF-type NAD/FAD binding fold" evidence="1">
    <location>
        <begin position="26"/>
        <end position="171"/>
    </location>
</feature>
<evidence type="ECO:0000313" key="2">
    <source>
        <dbReference type="EMBL" id="KKO70632.1"/>
    </source>
</evidence>
<gene>
    <name evidence="2" type="ORF">AAV32_15315</name>
</gene>
<dbReference type="SUPFAM" id="SSF69572">
    <property type="entry name" value="Activating enzymes of the ubiquitin-like proteins"/>
    <property type="match status" value="1"/>
</dbReference>
<dbReference type="InterPro" id="IPR035985">
    <property type="entry name" value="Ubiquitin-activating_enz"/>
</dbReference>
<comment type="caution">
    <text evidence="2">The sequence shown here is derived from an EMBL/GenBank/DDBJ whole genome shotgun (WGS) entry which is preliminary data.</text>
</comment>
<evidence type="ECO:0000259" key="1">
    <source>
        <dbReference type="Pfam" id="PF00899"/>
    </source>
</evidence>
<organism evidence="2 3">
    <name type="scientific">Kerstersia gyiorum</name>
    <dbReference type="NCBI Taxonomy" id="206506"/>
    <lineage>
        <taxon>Bacteria</taxon>
        <taxon>Pseudomonadati</taxon>
        <taxon>Pseudomonadota</taxon>
        <taxon>Betaproteobacteria</taxon>
        <taxon>Burkholderiales</taxon>
        <taxon>Alcaligenaceae</taxon>
        <taxon>Kerstersia</taxon>
    </lineage>
</organism>
<sequence>MNDIAEHTQAGEADPARRFGGLDRLYGPGALARLQASHVLVAGIGGVGSWAAEALARSGIGALTLVDLDHVAESNVNRQVHALSSSLGLSKIEAMADRIRGINPACRLTLVDDFVEPGNVAALLATRPDAVLDCTDQVAAKIAMALESRRLGLHFLMCGGAGGKTDPLALRAGDLSRANHDALLAKIRNKLRREHGYPRAAVVAGKAPRRIPNMGVQVLWLEQQAVLPSAWMQADGLACEAAPAAGAETAPQGLSCAGYGSAVMVTAAMGMAASSQLVQRLLAKKPA</sequence>
<dbReference type="GO" id="GO:0061504">
    <property type="term" value="P:cyclic threonylcarbamoyladenosine biosynthetic process"/>
    <property type="evidence" value="ECO:0007669"/>
    <property type="project" value="TreeGrafter"/>
</dbReference>
<dbReference type="InterPro" id="IPR000594">
    <property type="entry name" value="ThiF_NAD_FAD-bd"/>
</dbReference>
<dbReference type="Proteomes" id="UP000078084">
    <property type="component" value="Unassembled WGS sequence"/>
</dbReference>
<dbReference type="STRING" id="206506.AAV32_15315"/>
<dbReference type="GO" id="GO:0061503">
    <property type="term" value="F:tRNA threonylcarbamoyladenosine dehydratase"/>
    <property type="evidence" value="ECO:0007669"/>
    <property type="project" value="TreeGrafter"/>
</dbReference>
<keyword evidence="3" id="KW-1185">Reference proteome</keyword>
<name>A0A171KP15_9BURK</name>
<dbReference type="InterPro" id="IPR045886">
    <property type="entry name" value="ThiF/MoeB/HesA"/>
</dbReference>
<dbReference type="GO" id="GO:0008641">
    <property type="term" value="F:ubiquitin-like modifier activating enzyme activity"/>
    <property type="evidence" value="ECO:0007669"/>
    <property type="project" value="InterPro"/>
</dbReference>
<evidence type="ECO:0000313" key="3">
    <source>
        <dbReference type="Proteomes" id="UP000078084"/>
    </source>
</evidence>
<protein>
    <submittedName>
        <fullName evidence="2">Heme biosynthesis protein HemY</fullName>
    </submittedName>
</protein>
<accession>A0A171KP15</accession>
<dbReference type="CDD" id="cd00755">
    <property type="entry name" value="YgdL_like"/>
    <property type="match status" value="1"/>
</dbReference>
<dbReference type="Pfam" id="PF00899">
    <property type="entry name" value="ThiF"/>
    <property type="match status" value="1"/>
</dbReference>
<dbReference type="Gene3D" id="3.40.50.720">
    <property type="entry name" value="NAD(P)-binding Rossmann-like Domain"/>
    <property type="match status" value="1"/>
</dbReference>
<dbReference type="PANTHER" id="PTHR43267">
    <property type="entry name" value="TRNA THREONYLCARBAMOYLADENOSINE DEHYDRATASE"/>
    <property type="match status" value="1"/>
</dbReference>
<reference evidence="2 3" key="1">
    <citation type="submission" date="2015-04" db="EMBL/GenBank/DDBJ databases">
        <title>Genome sequence of Kerstersia gyiorum CG1.</title>
        <authorList>
            <person name="Greninger A.L."/>
            <person name="Kozyreva V."/>
            <person name="Chaturvedi V."/>
        </authorList>
    </citation>
    <scope>NUCLEOTIDE SEQUENCE [LARGE SCALE GENOMIC DNA]</scope>
    <source>
        <strain evidence="2 3">CG1</strain>
    </source>
</reference>
<dbReference type="AlphaFoldDB" id="A0A171KP15"/>
<dbReference type="PANTHER" id="PTHR43267:SF1">
    <property type="entry name" value="TRNA THREONYLCARBAMOYLADENOSINE DEHYDRATASE"/>
    <property type="match status" value="1"/>
</dbReference>
<dbReference type="PATRIC" id="fig|206506.3.peg.3258"/>